<dbReference type="InterPro" id="IPR005024">
    <property type="entry name" value="Snf7_fam"/>
</dbReference>
<dbReference type="EMBL" id="CP144700">
    <property type="protein sequence ID" value="WVZ22756.1"/>
    <property type="molecule type" value="Genomic_DNA"/>
</dbReference>
<dbReference type="Proteomes" id="UP001374535">
    <property type="component" value="Chromosome 1"/>
</dbReference>
<feature type="coiled-coil region" evidence="1">
    <location>
        <begin position="12"/>
        <end position="46"/>
    </location>
</feature>
<evidence type="ECO:0000256" key="1">
    <source>
        <dbReference type="SAM" id="Coils"/>
    </source>
</evidence>
<dbReference type="Gene3D" id="6.10.140.1230">
    <property type="match status" value="1"/>
</dbReference>
<accession>A0AAQ3SBD3</accession>
<evidence type="ECO:0000313" key="3">
    <source>
        <dbReference type="EMBL" id="WVZ22756.1"/>
    </source>
</evidence>
<dbReference type="PANTHER" id="PTHR10476">
    <property type="entry name" value="CHARGED MULTIVESICULAR BODY PROTEIN"/>
    <property type="match status" value="1"/>
</dbReference>
<protein>
    <submittedName>
        <fullName evidence="3">Uncharacterized protein</fullName>
    </submittedName>
</protein>
<sequence>MSFLFGNRKTPAELLRENKRMLDKSIREIERERQGLQNQEKKLIVEIKKNAKQGQMKFVAFKDCDLVYWGEWCLGLSLLDQGAVRVMAKDLIRTRHQIEKFYKLKSELQGVSLRIQTLKSTQAMGEAMKGVTKAMGQMNRQMNLPSLQRIMQDFERQNEKMELVSEVMGDAIDDALEGDEEEEETEDLVNQVLDEIGIDINSELLNAPASTSVTAPAANNRVAQAESTGHEDSGIDEDLQARLNNLRKM</sequence>
<dbReference type="Pfam" id="PF03357">
    <property type="entry name" value="Snf7"/>
    <property type="match status" value="1"/>
</dbReference>
<reference evidence="3 4" key="1">
    <citation type="journal article" date="2023" name="Life. Sci Alliance">
        <title>Evolutionary insights into 3D genome organization and epigenetic landscape of Vigna mungo.</title>
        <authorList>
            <person name="Junaid A."/>
            <person name="Singh B."/>
            <person name="Bhatia S."/>
        </authorList>
    </citation>
    <scope>NUCLEOTIDE SEQUENCE [LARGE SCALE GENOMIC DNA]</scope>
    <source>
        <strain evidence="3">Urdbean</strain>
    </source>
</reference>
<proteinExistence type="predicted"/>
<gene>
    <name evidence="3" type="ORF">V8G54_001300</name>
</gene>
<evidence type="ECO:0000313" key="4">
    <source>
        <dbReference type="Proteomes" id="UP001374535"/>
    </source>
</evidence>
<feature type="region of interest" description="Disordered" evidence="2">
    <location>
        <begin position="216"/>
        <end position="236"/>
    </location>
</feature>
<dbReference type="AlphaFoldDB" id="A0AAQ3SBD3"/>
<keyword evidence="1" id="KW-0175">Coiled coil</keyword>
<organism evidence="3 4">
    <name type="scientific">Vigna mungo</name>
    <name type="common">Black gram</name>
    <name type="synonym">Phaseolus mungo</name>
    <dbReference type="NCBI Taxonomy" id="3915"/>
    <lineage>
        <taxon>Eukaryota</taxon>
        <taxon>Viridiplantae</taxon>
        <taxon>Streptophyta</taxon>
        <taxon>Embryophyta</taxon>
        <taxon>Tracheophyta</taxon>
        <taxon>Spermatophyta</taxon>
        <taxon>Magnoliopsida</taxon>
        <taxon>eudicotyledons</taxon>
        <taxon>Gunneridae</taxon>
        <taxon>Pentapetalae</taxon>
        <taxon>rosids</taxon>
        <taxon>fabids</taxon>
        <taxon>Fabales</taxon>
        <taxon>Fabaceae</taxon>
        <taxon>Papilionoideae</taxon>
        <taxon>50 kb inversion clade</taxon>
        <taxon>NPAAA clade</taxon>
        <taxon>indigoferoid/millettioid clade</taxon>
        <taxon>Phaseoleae</taxon>
        <taxon>Vigna</taxon>
    </lineage>
</organism>
<keyword evidence="4" id="KW-1185">Reference proteome</keyword>
<dbReference type="GO" id="GO:0007034">
    <property type="term" value="P:vacuolar transport"/>
    <property type="evidence" value="ECO:0007669"/>
    <property type="project" value="InterPro"/>
</dbReference>
<evidence type="ECO:0000256" key="2">
    <source>
        <dbReference type="SAM" id="MobiDB-lite"/>
    </source>
</evidence>
<name>A0AAQ3SBD3_VIGMU</name>